<evidence type="ECO:0000313" key="4">
    <source>
        <dbReference type="Proteomes" id="UP001381693"/>
    </source>
</evidence>
<sequence length="853" mass="95985">MLKWLVTKGPTTASQPPRKVVTDDPLATFRVKSKDNTHQIYAVSRVNPLYHDEEVEITTGPEEEDEEEEENMGEASSGSTRKNRDSLPESPPTDRGSVRSSGYGSKETDSVSEGSEEQDEDDLLGAEVEAALEPPPAPSPFSDSPKKPVRNTQSSILSDINIHDLKSNGNVGAVQSVAQLCKSFENLNKPKPTSPTLLTSGGNAVAAIMAQHPQFVKAIEVGIRRTKSLETFQQRRELHASRSSTVPRPIWPRYNSSVDNLGTQAKRQEQDNTTKPVVSTENAVREYIPSPVDIVKQDLRYVTSIQVSPTRPLSRAKTFTEAHQYRKQQCANNSSEHVYANSFTPENKVYFDSEKPRVSRYFGSENHSTEFPLLSLQPDSLVTEDTLKMMRYSGYEDIAEEQSEQPIHADEKDVQVPLPDFSQLMYTRGLYSTLNRAASLSTKDIVKPPYKTRSRSIDISIPSRKHSAKKRGLSSMKGLWEKSGLKTNGRKLIVDVNDLLDDSTDENDHNGSSVENPRSFQSVVTVNAMQPSPQRNNQISSIYQNSHTYEDPDDFNLMHTRHSVLRNRESSLSDDYIEINDITPNGIDNPAFLDDSGHNRYITKAVTIHDTEKQRFLNPDRLAEFQKKISEKLQGAPHHRTQWLDLDEIVIDGYGDKQERRVTFTSDTINPGSLDRKGLSQNRSRSPPLPGGAVRSSKDGDIEFFNGRHLPEVTLKPSHLVDGVENQRKLWTSSESYRDRFQEAPPGTVGRGRRQQLWETYYGTNGSMDRTLPRHLAPHPNSQAPICANPGTCHDFTLDLRRSHKLQVRSVARQKRRRCYTIFLVITAFLVFLGMVVVISWYCTGGEKFFGSL</sequence>
<name>A0AAN8XTD0_HALRR</name>
<accession>A0AAN8XTD0</accession>
<keyword evidence="4" id="KW-1185">Reference proteome</keyword>
<feature type="region of interest" description="Disordered" evidence="1">
    <location>
        <begin position="41"/>
        <end position="122"/>
    </location>
</feature>
<dbReference type="Proteomes" id="UP001381693">
    <property type="component" value="Unassembled WGS sequence"/>
</dbReference>
<dbReference type="EMBL" id="JAXCGZ010000952">
    <property type="protein sequence ID" value="KAK7085439.1"/>
    <property type="molecule type" value="Genomic_DNA"/>
</dbReference>
<evidence type="ECO:0000313" key="3">
    <source>
        <dbReference type="EMBL" id="KAK7085439.1"/>
    </source>
</evidence>
<evidence type="ECO:0000256" key="1">
    <source>
        <dbReference type="SAM" id="MobiDB-lite"/>
    </source>
</evidence>
<feature type="compositionally biased region" description="Acidic residues" evidence="1">
    <location>
        <begin position="53"/>
        <end position="72"/>
    </location>
</feature>
<reference evidence="3 4" key="1">
    <citation type="submission" date="2023-11" db="EMBL/GenBank/DDBJ databases">
        <title>Halocaridina rubra genome assembly.</title>
        <authorList>
            <person name="Smith C."/>
        </authorList>
    </citation>
    <scope>NUCLEOTIDE SEQUENCE [LARGE SCALE GENOMIC DNA]</scope>
    <source>
        <strain evidence="3">EP-1</strain>
        <tissue evidence="3">Whole</tissue>
    </source>
</reference>
<feature type="region of interest" description="Disordered" evidence="1">
    <location>
        <begin position="132"/>
        <end position="151"/>
    </location>
</feature>
<keyword evidence="2" id="KW-1133">Transmembrane helix</keyword>
<proteinExistence type="predicted"/>
<gene>
    <name evidence="3" type="ORF">SK128_027544</name>
</gene>
<dbReference type="AlphaFoldDB" id="A0AAN8XTD0"/>
<feature type="region of interest" description="Disordered" evidence="1">
    <location>
        <begin position="667"/>
        <end position="700"/>
    </location>
</feature>
<evidence type="ECO:0000256" key="2">
    <source>
        <dbReference type="SAM" id="Phobius"/>
    </source>
</evidence>
<protein>
    <submittedName>
        <fullName evidence="3">Uncharacterized protein</fullName>
    </submittedName>
</protein>
<feature type="region of interest" description="Disordered" evidence="1">
    <location>
        <begin position="1"/>
        <end position="24"/>
    </location>
</feature>
<keyword evidence="2" id="KW-0472">Membrane</keyword>
<comment type="caution">
    <text evidence="3">The sequence shown here is derived from an EMBL/GenBank/DDBJ whole genome shotgun (WGS) entry which is preliminary data.</text>
</comment>
<feature type="transmembrane region" description="Helical" evidence="2">
    <location>
        <begin position="819"/>
        <end position="842"/>
    </location>
</feature>
<organism evidence="3 4">
    <name type="scientific">Halocaridina rubra</name>
    <name type="common">Hawaiian red shrimp</name>
    <dbReference type="NCBI Taxonomy" id="373956"/>
    <lineage>
        <taxon>Eukaryota</taxon>
        <taxon>Metazoa</taxon>
        <taxon>Ecdysozoa</taxon>
        <taxon>Arthropoda</taxon>
        <taxon>Crustacea</taxon>
        <taxon>Multicrustacea</taxon>
        <taxon>Malacostraca</taxon>
        <taxon>Eumalacostraca</taxon>
        <taxon>Eucarida</taxon>
        <taxon>Decapoda</taxon>
        <taxon>Pleocyemata</taxon>
        <taxon>Caridea</taxon>
        <taxon>Atyoidea</taxon>
        <taxon>Atyidae</taxon>
        <taxon>Halocaridina</taxon>
    </lineage>
</organism>
<keyword evidence="2" id="KW-0812">Transmembrane</keyword>